<dbReference type="Proteomes" id="UP001620597">
    <property type="component" value="Unassembled WGS sequence"/>
</dbReference>
<feature type="domain" description="Outer membrane protein beta-barrel" evidence="3">
    <location>
        <begin position="10"/>
        <end position="202"/>
    </location>
</feature>
<dbReference type="EMBL" id="JBBKTX010000001">
    <property type="protein sequence ID" value="MFK4750807.1"/>
    <property type="molecule type" value="Genomic_DNA"/>
</dbReference>
<proteinExistence type="predicted"/>
<name>A0ABW8NCX6_9GAMM</name>
<dbReference type="InterPro" id="IPR011250">
    <property type="entry name" value="OMP/PagP_B-barrel"/>
</dbReference>
<reference evidence="4 5" key="1">
    <citation type="submission" date="2024-03" db="EMBL/GenBank/DDBJ databases">
        <title>High-quality draft genome sequence of Oceanobacter sp. wDCs-4.</title>
        <authorList>
            <person name="Dong C."/>
        </authorList>
    </citation>
    <scope>NUCLEOTIDE SEQUENCE [LARGE SCALE GENOMIC DNA]</scope>
    <source>
        <strain evidence="5">wDCs-4</strain>
    </source>
</reference>
<feature type="signal peptide" evidence="2">
    <location>
        <begin position="1"/>
        <end position="24"/>
    </location>
</feature>
<dbReference type="Pfam" id="PF13505">
    <property type="entry name" value="OMP_b-brl"/>
    <property type="match status" value="1"/>
</dbReference>
<evidence type="ECO:0000259" key="3">
    <source>
        <dbReference type="Pfam" id="PF13505"/>
    </source>
</evidence>
<dbReference type="Gene3D" id="2.40.160.20">
    <property type="match status" value="1"/>
</dbReference>
<gene>
    <name evidence="4" type="ORF">WG929_00155</name>
</gene>
<evidence type="ECO:0000256" key="1">
    <source>
        <dbReference type="ARBA" id="ARBA00022729"/>
    </source>
</evidence>
<keyword evidence="1 2" id="KW-0732">Signal</keyword>
<evidence type="ECO:0000313" key="5">
    <source>
        <dbReference type="Proteomes" id="UP001620597"/>
    </source>
</evidence>
<organism evidence="4 5">
    <name type="scientific">Oceanobacter antarcticus</name>
    <dbReference type="NCBI Taxonomy" id="3133425"/>
    <lineage>
        <taxon>Bacteria</taxon>
        <taxon>Pseudomonadati</taxon>
        <taxon>Pseudomonadota</taxon>
        <taxon>Gammaproteobacteria</taxon>
        <taxon>Oceanospirillales</taxon>
        <taxon>Oceanospirillaceae</taxon>
        <taxon>Oceanobacter</taxon>
    </lineage>
</organism>
<dbReference type="InterPro" id="IPR027385">
    <property type="entry name" value="Beta-barrel_OMP"/>
</dbReference>
<accession>A0ABW8NCX6</accession>
<dbReference type="SUPFAM" id="SSF56925">
    <property type="entry name" value="OMPA-like"/>
    <property type="match status" value="1"/>
</dbReference>
<evidence type="ECO:0000256" key="2">
    <source>
        <dbReference type="SAM" id="SignalP"/>
    </source>
</evidence>
<keyword evidence="5" id="KW-1185">Reference proteome</keyword>
<dbReference type="RefSeq" id="WP_416204390.1">
    <property type="nucleotide sequence ID" value="NZ_JBBKTX010000001.1"/>
</dbReference>
<evidence type="ECO:0000313" key="4">
    <source>
        <dbReference type="EMBL" id="MFK4750807.1"/>
    </source>
</evidence>
<protein>
    <submittedName>
        <fullName evidence="4">Outer membrane beta-barrel protein</fullName>
    </submittedName>
</protein>
<sequence length="202" mass="22268">MFKSLITLITTATISLITTTAASAADQRGWFVGGEFGRTHIELTNKLNSSLTADDNTALFGVYGGYNFTHWFGLEMHINRAPGFQAEGSSTEYTLSGVAITPRFQLLLTDNIGLYARFGLQHFDLAIDDSHSNSDSWDGFGAVFGGGVQYLFNSGVAVRLEHSRASMDLDQTWEDDGSYYYYAEDSIELDYSATSVGVHYQF</sequence>
<feature type="chain" id="PRO_5046324231" evidence="2">
    <location>
        <begin position="25"/>
        <end position="202"/>
    </location>
</feature>
<comment type="caution">
    <text evidence="4">The sequence shown here is derived from an EMBL/GenBank/DDBJ whole genome shotgun (WGS) entry which is preliminary data.</text>
</comment>